<dbReference type="Proteomes" id="UP000006043">
    <property type="component" value="Unassembled WGS sequence"/>
</dbReference>
<evidence type="ECO:0000313" key="2">
    <source>
        <dbReference type="Proteomes" id="UP000006043"/>
    </source>
</evidence>
<sequence>MNRGDQRRIRVWHQSCDVEHLPSMAGYPKVVAEHGFGGGRSEQDDDLRGNRFKFGDDPRTACLDLGSTGGLVDTALAALVGGELEVLHGVGQIELVAVDLGCGQGLVQDTAGRTDEGGSRAVLPVTRLLTDQHHPG</sequence>
<gene>
    <name evidence="1" type="ORF">MFORT_28189</name>
</gene>
<dbReference type="HOGENOM" id="CLU_1873130_0_0_11"/>
<protein>
    <submittedName>
        <fullName evidence="1">Uncharacterized protein</fullName>
    </submittedName>
</protein>
<proteinExistence type="predicted"/>
<organism evidence="1 2">
    <name type="scientific">Mycolicibacterium fortuitum subsp. fortuitum DSM 46621 = ATCC 6841 = JCM 6387</name>
    <dbReference type="NCBI Taxonomy" id="1214102"/>
    <lineage>
        <taxon>Bacteria</taxon>
        <taxon>Bacillati</taxon>
        <taxon>Actinomycetota</taxon>
        <taxon>Actinomycetes</taxon>
        <taxon>Mycobacteriales</taxon>
        <taxon>Mycobacteriaceae</taxon>
        <taxon>Mycolicibacterium</taxon>
    </lineage>
</organism>
<comment type="caution">
    <text evidence="1">The sequence shown here is derived from an EMBL/GenBank/DDBJ whole genome shotgun (WGS) entry which is preliminary data.</text>
</comment>
<evidence type="ECO:0000313" key="1">
    <source>
        <dbReference type="EMBL" id="EJZ06364.1"/>
    </source>
</evidence>
<reference evidence="1 2" key="1">
    <citation type="journal article" date="2012" name="J. Bacteriol.">
        <title>Complete Genome Sequence of Mycobacterium fortuitum subsp. fortuitum Type Strain DSM46621.</title>
        <authorList>
            <person name="Ho Y.S."/>
            <person name="Adroub S.A."/>
            <person name="Aleisa F."/>
            <person name="Mahmood H."/>
            <person name="Othoum G."/>
            <person name="Rashid F."/>
            <person name="Zaher M."/>
            <person name="Ali S."/>
            <person name="Bitter W."/>
            <person name="Pain A."/>
            <person name="Abdallah A.M."/>
        </authorList>
    </citation>
    <scope>NUCLEOTIDE SEQUENCE [LARGE SCALE GENOMIC DNA]</scope>
    <source>
        <strain evidence="2">DSM46621</strain>
    </source>
</reference>
<accession>K0V5Q1</accession>
<dbReference type="EMBL" id="ALQB01000190">
    <property type="protein sequence ID" value="EJZ06364.1"/>
    <property type="molecule type" value="Genomic_DNA"/>
</dbReference>
<dbReference type="AlphaFoldDB" id="K0V5Q1"/>
<name>K0V5Q1_MYCFO</name>